<dbReference type="PANTHER" id="PTHR43350">
    <property type="entry name" value="NAD-DEPENDENT ALCOHOL DEHYDROGENASE"/>
    <property type="match status" value="1"/>
</dbReference>
<evidence type="ECO:0000313" key="9">
    <source>
        <dbReference type="Proteomes" id="UP000287439"/>
    </source>
</evidence>
<dbReference type="SUPFAM" id="SSF50129">
    <property type="entry name" value="GroES-like"/>
    <property type="match status" value="1"/>
</dbReference>
<dbReference type="Pfam" id="PF08240">
    <property type="entry name" value="ADH_N"/>
    <property type="match status" value="1"/>
</dbReference>
<evidence type="ECO:0000313" key="8">
    <source>
        <dbReference type="EMBL" id="RTH18969.1"/>
    </source>
</evidence>
<proteinExistence type="inferred from homology"/>
<evidence type="ECO:0000256" key="6">
    <source>
        <dbReference type="RuleBase" id="RU361277"/>
    </source>
</evidence>
<evidence type="ECO:0000256" key="1">
    <source>
        <dbReference type="ARBA" id="ARBA00001947"/>
    </source>
</evidence>
<dbReference type="InterPro" id="IPR002328">
    <property type="entry name" value="ADH_Zn_CS"/>
</dbReference>
<evidence type="ECO:0000256" key="5">
    <source>
        <dbReference type="ARBA" id="ARBA00023002"/>
    </source>
</evidence>
<dbReference type="SMART" id="SM00829">
    <property type="entry name" value="PKS_ER"/>
    <property type="match status" value="1"/>
</dbReference>
<dbReference type="InterPro" id="IPR020843">
    <property type="entry name" value="ER"/>
</dbReference>
<dbReference type="SUPFAM" id="SSF51735">
    <property type="entry name" value="NAD(P)-binding Rossmann-fold domains"/>
    <property type="match status" value="1"/>
</dbReference>
<protein>
    <submittedName>
        <fullName evidence="8">Alcohol dehydrogenase</fullName>
    </submittedName>
</protein>
<gene>
    <name evidence="8" type="ORF">CSW41_04960</name>
</gene>
<comment type="caution">
    <text evidence="8">The sequence shown here is derived from an EMBL/GenBank/DDBJ whole genome shotgun (WGS) entry which is preliminary data.</text>
</comment>
<dbReference type="PANTHER" id="PTHR43350:SF2">
    <property type="entry name" value="GROES-LIKE ZINC-BINDING ALCOHOL DEHYDROGENASE FAMILY PROTEIN"/>
    <property type="match status" value="1"/>
</dbReference>
<dbReference type="InterPro" id="IPR036291">
    <property type="entry name" value="NAD(P)-bd_dom_sf"/>
</dbReference>
<dbReference type="RefSeq" id="WP_126203219.1">
    <property type="nucleotide sequence ID" value="NZ_PELV01000131.1"/>
</dbReference>
<comment type="similarity">
    <text evidence="2 6">Belongs to the zinc-containing alcohol dehydrogenase family.</text>
</comment>
<sequence length="367" mass="38550">MRAAVLNRVGGPLEVEEVPLPQPKAGEVLVRVAACGVCHTDLHVIKGEVAFPTPCVLGHEISGVVAQVGPGVEGLTPGQRVVASFILPCGGCYYCVRGEEDLCERFFALNRLKGVLYDGTTRLFRRDGTPLWMYSMGGLAEYAVVPATDVFPLPEGLALEEAAILGCALFTALGAVRTAGLEGGEAVAVVAAGGVGLGIVQLARAFGAYPVVAVDVRPEKLAKAKALGASHAFTPEEAQEGVRDLTGGRGADVAFEALGRPETFRLALDLLRDGGRMVPVGIAPQGVEAGVEITRLVRRKLRILGSYGARPRRDMPLLLKLAQAGAIQVGAEVTERHPLEEADLAYRRLDRGEVVGRALVTMGGGYA</sequence>
<evidence type="ECO:0000259" key="7">
    <source>
        <dbReference type="SMART" id="SM00829"/>
    </source>
</evidence>
<keyword evidence="5" id="KW-0560">Oxidoreductase</keyword>
<dbReference type="Gene3D" id="3.90.180.10">
    <property type="entry name" value="Medium-chain alcohol dehydrogenases, catalytic domain"/>
    <property type="match status" value="1"/>
</dbReference>
<reference evidence="8 9" key="1">
    <citation type="journal article" date="2019" name="Extremophiles">
        <title>Biogeography of thermophiles and predominance of Thermus scotoductus in domestic water heaters.</title>
        <authorList>
            <person name="Wilpiszeski R.L."/>
            <person name="Zhang Z."/>
            <person name="House C.H."/>
        </authorList>
    </citation>
    <scope>NUCLEOTIDE SEQUENCE [LARGE SCALE GENOMIC DNA]</scope>
    <source>
        <strain evidence="8 9">28_S28</strain>
    </source>
</reference>
<dbReference type="InterPro" id="IPR013149">
    <property type="entry name" value="ADH-like_C"/>
</dbReference>
<dbReference type="PROSITE" id="PS00059">
    <property type="entry name" value="ADH_ZINC"/>
    <property type="match status" value="1"/>
</dbReference>
<feature type="domain" description="Enoyl reductase (ER)" evidence="7">
    <location>
        <begin position="10"/>
        <end position="360"/>
    </location>
</feature>
<dbReference type="Proteomes" id="UP000287439">
    <property type="component" value="Unassembled WGS sequence"/>
</dbReference>
<comment type="cofactor">
    <cofactor evidence="1 6">
        <name>Zn(2+)</name>
        <dbReference type="ChEBI" id="CHEBI:29105"/>
    </cofactor>
</comment>
<evidence type="ECO:0000256" key="3">
    <source>
        <dbReference type="ARBA" id="ARBA00022723"/>
    </source>
</evidence>
<dbReference type="Gene3D" id="3.40.50.720">
    <property type="entry name" value="NAD(P)-binding Rossmann-like Domain"/>
    <property type="match status" value="1"/>
</dbReference>
<name>A0A430RM68_THESC</name>
<dbReference type="GO" id="GO:0016491">
    <property type="term" value="F:oxidoreductase activity"/>
    <property type="evidence" value="ECO:0007669"/>
    <property type="project" value="UniProtKB-KW"/>
</dbReference>
<keyword evidence="3 6" id="KW-0479">Metal-binding</keyword>
<evidence type="ECO:0000256" key="4">
    <source>
        <dbReference type="ARBA" id="ARBA00022833"/>
    </source>
</evidence>
<dbReference type="Pfam" id="PF00107">
    <property type="entry name" value="ADH_zinc_N"/>
    <property type="match status" value="1"/>
</dbReference>
<evidence type="ECO:0000256" key="2">
    <source>
        <dbReference type="ARBA" id="ARBA00008072"/>
    </source>
</evidence>
<accession>A0A430RM68</accession>
<dbReference type="GO" id="GO:0008270">
    <property type="term" value="F:zinc ion binding"/>
    <property type="evidence" value="ECO:0007669"/>
    <property type="project" value="InterPro"/>
</dbReference>
<dbReference type="EMBL" id="PELV01000131">
    <property type="protein sequence ID" value="RTH18969.1"/>
    <property type="molecule type" value="Genomic_DNA"/>
</dbReference>
<keyword evidence="4 6" id="KW-0862">Zinc</keyword>
<dbReference type="AlphaFoldDB" id="A0A430RM68"/>
<organism evidence="8 9">
    <name type="scientific">Thermus scotoductus</name>
    <dbReference type="NCBI Taxonomy" id="37636"/>
    <lineage>
        <taxon>Bacteria</taxon>
        <taxon>Thermotogati</taxon>
        <taxon>Deinococcota</taxon>
        <taxon>Deinococci</taxon>
        <taxon>Thermales</taxon>
        <taxon>Thermaceae</taxon>
        <taxon>Thermus</taxon>
    </lineage>
</organism>
<dbReference type="InterPro" id="IPR013154">
    <property type="entry name" value="ADH-like_N"/>
</dbReference>
<dbReference type="InterPro" id="IPR011032">
    <property type="entry name" value="GroES-like_sf"/>
</dbReference>